<dbReference type="InterPro" id="IPR000182">
    <property type="entry name" value="GNAT_dom"/>
</dbReference>
<dbReference type="PROSITE" id="PS51186">
    <property type="entry name" value="GNAT"/>
    <property type="match status" value="1"/>
</dbReference>
<dbReference type="EMBL" id="FOCM01000001">
    <property type="protein sequence ID" value="SEM81549.1"/>
    <property type="molecule type" value="Genomic_DNA"/>
</dbReference>
<reference evidence="3" key="1">
    <citation type="submission" date="2016-10" db="EMBL/GenBank/DDBJ databases">
        <authorList>
            <person name="Varghese N."/>
            <person name="Submissions S."/>
        </authorList>
    </citation>
    <scope>NUCLEOTIDE SEQUENCE [LARGE SCALE GENOMIC DNA]</scope>
    <source>
        <strain evidence="3">DSM 26893</strain>
    </source>
</reference>
<dbReference type="GO" id="GO:0016747">
    <property type="term" value="F:acyltransferase activity, transferring groups other than amino-acyl groups"/>
    <property type="evidence" value="ECO:0007669"/>
    <property type="project" value="InterPro"/>
</dbReference>
<dbReference type="RefSeq" id="WP_091844053.1">
    <property type="nucleotide sequence ID" value="NZ_FOCM01000001.1"/>
</dbReference>
<gene>
    <name evidence="2" type="ORF">SAMN04488011_101574</name>
</gene>
<dbReference type="Pfam" id="PF00583">
    <property type="entry name" value="Acetyltransf_1"/>
    <property type="match status" value="1"/>
</dbReference>
<dbReference type="InterPro" id="IPR016181">
    <property type="entry name" value="Acyl_CoA_acyltransferase"/>
</dbReference>
<proteinExistence type="predicted"/>
<keyword evidence="3" id="KW-1185">Reference proteome</keyword>
<protein>
    <recommendedName>
        <fullName evidence="1">N-acetyltransferase domain-containing protein</fullName>
    </recommendedName>
</protein>
<dbReference type="AlphaFoldDB" id="A0A1H8BGC5"/>
<evidence type="ECO:0000313" key="3">
    <source>
        <dbReference type="Proteomes" id="UP000199372"/>
    </source>
</evidence>
<accession>A0A1H8BGC5</accession>
<name>A0A1H8BGC5_9RHOB</name>
<sequence>MTAKLRLAAPEDAAKLDRLMAACHDETGHAMDEDARSAALEPLLAGDVPGAAYLIGPPSSPVGYVLLRFGYSVAQGGMVADIDEIYIRPPVRNRAMASEAVNSLARNLRNLGIARLTARLDDAAPDALFRRLLFKGRSEQRLDLVL</sequence>
<evidence type="ECO:0000313" key="2">
    <source>
        <dbReference type="EMBL" id="SEM81549.1"/>
    </source>
</evidence>
<dbReference type="SUPFAM" id="SSF55729">
    <property type="entry name" value="Acyl-CoA N-acyltransferases (Nat)"/>
    <property type="match status" value="1"/>
</dbReference>
<organism evidence="2 3">
    <name type="scientific">Palleronia pelagia</name>
    <dbReference type="NCBI Taxonomy" id="387096"/>
    <lineage>
        <taxon>Bacteria</taxon>
        <taxon>Pseudomonadati</taxon>
        <taxon>Pseudomonadota</taxon>
        <taxon>Alphaproteobacteria</taxon>
        <taxon>Rhodobacterales</taxon>
        <taxon>Roseobacteraceae</taxon>
        <taxon>Palleronia</taxon>
    </lineage>
</organism>
<feature type="domain" description="N-acetyltransferase" evidence="1">
    <location>
        <begin position="3"/>
        <end position="146"/>
    </location>
</feature>
<dbReference type="Gene3D" id="3.40.630.30">
    <property type="match status" value="1"/>
</dbReference>
<dbReference type="OrthoDB" id="9805924at2"/>
<dbReference type="Proteomes" id="UP000199372">
    <property type="component" value="Unassembled WGS sequence"/>
</dbReference>
<evidence type="ECO:0000259" key="1">
    <source>
        <dbReference type="PROSITE" id="PS51186"/>
    </source>
</evidence>